<dbReference type="InterPro" id="IPR051852">
    <property type="entry name" value="Alpha-type_PK"/>
</dbReference>
<feature type="domain" description="Alpha-type protein kinase" evidence="6">
    <location>
        <begin position="1"/>
        <end position="156"/>
    </location>
</feature>
<keyword evidence="8" id="KW-1185">Reference proteome</keyword>
<keyword evidence="1" id="KW-0723">Serine/threonine-protein kinase</keyword>
<dbReference type="Gene3D" id="3.20.200.10">
    <property type="entry name" value="MHCK/EF2 kinase"/>
    <property type="match status" value="1"/>
</dbReference>
<dbReference type="PANTHER" id="PTHR45992">
    <property type="entry name" value="EUKARYOTIC ELONGATION FACTOR 2 KINASE-RELATED"/>
    <property type="match status" value="1"/>
</dbReference>
<keyword evidence="2" id="KW-0808">Transferase</keyword>
<dbReference type="OrthoDB" id="2658733at2759"/>
<dbReference type="AlphaFoldDB" id="A0A4S8MA01"/>
<evidence type="ECO:0000256" key="5">
    <source>
        <dbReference type="ARBA" id="ARBA00022840"/>
    </source>
</evidence>
<keyword evidence="4" id="KW-0418">Kinase</keyword>
<dbReference type="InterPro" id="IPR011009">
    <property type="entry name" value="Kinase-like_dom_sf"/>
</dbReference>
<dbReference type="GO" id="GO:0004674">
    <property type="term" value="F:protein serine/threonine kinase activity"/>
    <property type="evidence" value="ECO:0007669"/>
    <property type="project" value="UniProtKB-KW"/>
</dbReference>
<keyword evidence="3" id="KW-0547">Nucleotide-binding</keyword>
<proteinExistence type="predicted"/>
<keyword evidence="5" id="KW-0067">ATP-binding</keyword>
<protein>
    <recommendedName>
        <fullName evidence="6">Alpha-type protein kinase domain-containing protein</fullName>
    </recommendedName>
</protein>
<evidence type="ECO:0000256" key="4">
    <source>
        <dbReference type="ARBA" id="ARBA00022777"/>
    </source>
</evidence>
<dbReference type="PROSITE" id="PS51158">
    <property type="entry name" value="ALPHA_KINASE"/>
    <property type="match status" value="1"/>
</dbReference>
<dbReference type="InterPro" id="IPR004166">
    <property type="entry name" value="a-kinase_dom"/>
</dbReference>
<evidence type="ECO:0000256" key="3">
    <source>
        <dbReference type="ARBA" id="ARBA00022741"/>
    </source>
</evidence>
<dbReference type="Proteomes" id="UP000297245">
    <property type="component" value="Unassembled WGS sequence"/>
</dbReference>
<dbReference type="Pfam" id="PF02816">
    <property type="entry name" value="Alpha_kinase"/>
    <property type="match status" value="1"/>
</dbReference>
<evidence type="ECO:0000256" key="2">
    <source>
        <dbReference type="ARBA" id="ARBA00022679"/>
    </source>
</evidence>
<evidence type="ECO:0000313" key="8">
    <source>
        <dbReference type="Proteomes" id="UP000297245"/>
    </source>
</evidence>
<organism evidence="7 8">
    <name type="scientific">Dendrothele bispora (strain CBS 962.96)</name>
    <dbReference type="NCBI Taxonomy" id="1314807"/>
    <lineage>
        <taxon>Eukaryota</taxon>
        <taxon>Fungi</taxon>
        <taxon>Dikarya</taxon>
        <taxon>Basidiomycota</taxon>
        <taxon>Agaricomycotina</taxon>
        <taxon>Agaricomycetes</taxon>
        <taxon>Agaricomycetidae</taxon>
        <taxon>Agaricales</taxon>
        <taxon>Agaricales incertae sedis</taxon>
        <taxon>Dendrothele</taxon>
    </lineage>
</organism>
<dbReference type="SUPFAM" id="SSF56112">
    <property type="entry name" value="Protein kinase-like (PK-like)"/>
    <property type="match status" value="1"/>
</dbReference>
<sequence length="156" mass="17795">ELACIGWASALMLHTYNFVEDFIKSHQSSPPFAIPQLRFVPTALVITQDDDRKAFLLEQMIPDSFGKYISNASPRPLKQKAKSNREIAEFLVFVQHHQYESTKAVYISDFQGGTSLLTDPQIITDPYFNLFNDGNVGFTEFPSLHDCNKFCSFFML</sequence>
<name>A0A4S8MA01_DENBC</name>
<gene>
    <name evidence="7" type="ORF">K435DRAFT_585995</name>
</gene>
<accession>A0A4S8MA01</accession>
<dbReference type="GO" id="GO:0005524">
    <property type="term" value="F:ATP binding"/>
    <property type="evidence" value="ECO:0007669"/>
    <property type="project" value="UniProtKB-KW"/>
</dbReference>
<feature type="non-terminal residue" evidence="7">
    <location>
        <position position="1"/>
    </location>
</feature>
<feature type="non-terminal residue" evidence="7">
    <location>
        <position position="156"/>
    </location>
</feature>
<dbReference type="EMBL" id="ML179131">
    <property type="protein sequence ID" value="THU98733.1"/>
    <property type="molecule type" value="Genomic_DNA"/>
</dbReference>
<evidence type="ECO:0000256" key="1">
    <source>
        <dbReference type="ARBA" id="ARBA00022527"/>
    </source>
</evidence>
<evidence type="ECO:0000259" key="6">
    <source>
        <dbReference type="PROSITE" id="PS51158"/>
    </source>
</evidence>
<reference evidence="7 8" key="1">
    <citation type="journal article" date="2019" name="Nat. Ecol. Evol.">
        <title>Megaphylogeny resolves global patterns of mushroom evolution.</title>
        <authorList>
            <person name="Varga T."/>
            <person name="Krizsan K."/>
            <person name="Foldi C."/>
            <person name="Dima B."/>
            <person name="Sanchez-Garcia M."/>
            <person name="Sanchez-Ramirez S."/>
            <person name="Szollosi G.J."/>
            <person name="Szarkandi J.G."/>
            <person name="Papp V."/>
            <person name="Albert L."/>
            <person name="Andreopoulos W."/>
            <person name="Angelini C."/>
            <person name="Antonin V."/>
            <person name="Barry K.W."/>
            <person name="Bougher N.L."/>
            <person name="Buchanan P."/>
            <person name="Buyck B."/>
            <person name="Bense V."/>
            <person name="Catcheside P."/>
            <person name="Chovatia M."/>
            <person name="Cooper J."/>
            <person name="Damon W."/>
            <person name="Desjardin D."/>
            <person name="Finy P."/>
            <person name="Geml J."/>
            <person name="Haridas S."/>
            <person name="Hughes K."/>
            <person name="Justo A."/>
            <person name="Karasinski D."/>
            <person name="Kautmanova I."/>
            <person name="Kiss B."/>
            <person name="Kocsube S."/>
            <person name="Kotiranta H."/>
            <person name="LaButti K.M."/>
            <person name="Lechner B.E."/>
            <person name="Liimatainen K."/>
            <person name="Lipzen A."/>
            <person name="Lukacs Z."/>
            <person name="Mihaltcheva S."/>
            <person name="Morgado L.N."/>
            <person name="Niskanen T."/>
            <person name="Noordeloos M.E."/>
            <person name="Ohm R.A."/>
            <person name="Ortiz-Santana B."/>
            <person name="Ovrebo C."/>
            <person name="Racz N."/>
            <person name="Riley R."/>
            <person name="Savchenko A."/>
            <person name="Shiryaev A."/>
            <person name="Soop K."/>
            <person name="Spirin V."/>
            <person name="Szebenyi C."/>
            <person name="Tomsovsky M."/>
            <person name="Tulloss R.E."/>
            <person name="Uehling J."/>
            <person name="Grigoriev I.V."/>
            <person name="Vagvolgyi C."/>
            <person name="Papp T."/>
            <person name="Martin F.M."/>
            <person name="Miettinen O."/>
            <person name="Hibbett D.S."/>
            <person name="Nagy L.G."/>
        </authorList>
    </citation>
    <scope>NUCLEOTIDE SEQUENCE [LARGE SCALE GENOMIC DNA]</scope>
    <source>
        <strain evidence="7 8">CBS 962.96</strain>
    </source>
</reference>
<evidence type="ECO:0000313" key="7">
    <source>
        <dbReference type="EMBL" id="THU98733.1"/>
    </source>
</evidence>